<name>A0ABX0CU03_9GAMM</name>
<dbReference type="Gene3D" id="3.40.50.150">
    <property type="entry name" value="Vaccinia Virus protein VP39"/>
    <property type="match status" value="1"/>
</dbReference>
<gene>
    <name evidence="2" type="ORF">G4923_00575</name>
</gene>
<evidence type="ECO:0000313" key="2">
    <source>
        <dbReference type="EMBL" id="NEX87212.1"/>
    </source>
</evidence>
<dbReference type="EMBL" id="JAAILA010000002">
    <property type="protein sequence ID" value="NEX87212.1"/>
    <property type="molecule type" value="Genomic_DNA"/>
</dbReference>
<dbReference type="PANTHER" id="PTHR42912">
    <property type="entry name" value="METHYLTRANSFERASE"/>
    <property type="match status" value="1"/>
</dbReference>
<accession>A0ABX0CU03</accession>
<dbReference type="Pfam" id="PF13649">
    <property type="entry name" value="Methyltransf_25"/>
    <property type="match status" value="1"/>
</dbReference>
<proteinExistence type="predicted"/>
<comment type="caution">
    <text evidence="2">The sequence shown here is derived from an EMBL/GenBank/DDBJ whole genome shotgun (WGS) entry which is preliminary data.</text>
</comment>
<organism evidence="2 3">
    <name type="scientific">Aeromonas rivipollensis</name>
    <dbReference type="NCBI Taxonomy" id="948519"/>
    <lineage>
        <taxon>Bacteria</taxon>
        <taxon>Pseudomonadati</taxon>
        <taxon>Pseudomonadota</taxon>
        <taxon>Gammaproteobacteria</taxon>
        <taxon>Aeromonadales</taxon>
        <taxon>Aeromonadaceae</taxon>
        <taxon>Aeromonas</taxon>
    </lineage>
</organism>
<protein>
    <submittedName>
        <fullName evidence="2">Class I SAM-dependent methyltransferase</fullName>
    </submittedName>
</protein>
<keyword evidence="3" id="KW-1185">Reference proteome</keyword>
<keyword evidence="2" id="KW-0489">Methyltransferase</keyword>
<dbReference type="InterPro" id="IPR050508">
    <property type="entry name" value="Methyltransf_Superfamily"/>
</dbReference>
<dbReference type="GO" id="GO:0032259">
    <property type="term" value="P:methylation"/>
    <property type="evidence" value="ECO:0007669"/>
    <property type="project" value="UniProtKB-KW"/>
</dbReference>
<dbReference type="InterPro" id="IPR041698">
    <property type="entry name" value="Methyltransf_25"/>
</dbReference>
<dbReference type="SUPFAM" id="SSF53335">
    <property type="entry name" value="S-adenosyl-L-methionine-dependent methyltransferases"/>
    <property type="match status" value="1"/>
</dbReference>
<dbReference type="GO" id="GO:0008168">
    <property type="term" value="F:methyltransferase activity"/>
    <property type="evidence" value="ECO:0007669"/>
    <property type="project" value="UniProtKB-KW"/>
</dbReference>
<feature type="domain" description="Methyltransferase" evidence="1">
    <location>
        <begin position="53"/>
        <end position="147"/>
    </location>
</feature>
<dbReference type="RefSeq" id="WP_163134923.1">
    <property type="nucleotide sequence ID" value="NZ_JAAILA010000002.1"/>
</dbReference>
<reference evidence="2 3" key="1">
    <citation type="submission" date="2020-02" db="EMBL/GenBank/DDBJ databases">
        <title>Genome sequencing of Aeromonas rivipollensis.</title>
        <authorList>
            <person name="Fono-Tamo Ubani E.K."/>
            <person name="Lekota K.E."/>
        </authorList>
    </citation>
    <scope>NUCLEOTIDE SEQUENCE [LARGE SCALE GENOMIC DNA]</scope>
    <source>
        <strain evidence="2 3">G78</strain>
    </source>
</reference>
<dbReference type="CDD" id="cd02440">
    <property type="entry name" value="AdoMet_MTases"/>
    <property type="match status" value="1"/>
</dbReference>
<evidence type="ECO:0000313" key="3">
    <source>
        <dbReference type="Proteomes" id="UP000472827"/>
    </source>
</evidence>
<dbReference type="Proteomes" id="UP000472827">
    <property type="component" value="Unassembled WGS sequence"/>
</dbReference>
<dbReference type="InterPro" id="IPR029063">
    <property type="entry name" value="SAM-dependent_MTases_sf"/>
</dbReference>
<sequence>MANCESRIGNSFDKLYLERGIASQRRYPNESLISFIAAHYFSLSPIERSECRILELGCGSGANIWMLAREGFDTWGLDLSPVGIDLCKQVIASWGTQAHLDVGDMTKLPYPNCYFDVIVDVVSMQHLTLSQHHAAIAEIHRCLKPSGRFFSYHLGTGSSVCQSCDIEWYDSISINNIPEGYPLAGNGVTSFLDVPTTNVLYKNFKTLEIEKVHRTYAISNNDVEYLAISVQK</sequence>
<keyword evidence="2" id="KW-0808">Transferase</keyword>
<evidence type="ECO:0000259" key="1">
    <source>
        <dbReference type="Pfam" id="PF13649"/>
    </source>
</evidence>